<accession>C7RU36</accession>
<gene>
    <name evidence="1" type="ordered locus">CAP2UW1_2921</name>
</gene>
<dbReference type="HOGENOM" id="CLU_3003403_0_0_4"/>
<organism evidence="1">
    <name type="scientific">Accumulibacter regalis</name>
    <dbReference type="NCBI Taxonomy" id="522306"/>
    <lineage>
        <taxon>Bacteria</taxon>
        <taxon>Pseudomonadati</taxon>
        <taxon>Pseudomonadota</taxon>
        <taxon>Betaproteobacteria</taxon>
        <taxon>Candidatus Accumulibacter</taxon>
    </lineage>
</organism>
<reference evidence="1" key="1">
    <citation type="submission" date="2009-08" db="EMBL/GenBank/DDBJ databases">
        <authorList>
            <consortium name="US DOE Joint Genome Institute"/>
            <person name="Lucas S."/>
            <person name="Copeland A."/>
            <person name="Lapidus A."/>
            <person name="Glavina del Rio T."/>
            <person name="Dalin E."/>
            <person name="Tice H."/>
            <person name="Bruce D."/>
            <person name="Barry K."/>
            <person name="Pitluck S."/>
            <person name="Lowry S."/>
            <person name="Larimer F."/>
            <person name="Land M."/>
            <person name="Hauser L."/>
            <person name="Kyrpides N."/>
            <person name="Ivanova N."/>
            <person name="McMahon K.D."/>
            <person name="Hugenholtz P."/>
        </authorList>
    </citation>
    <scope>NUCLEOTIDE SEQUENCE</scope>
    <source>
        <strain evidence="1">UW-1</strain>
    </source>
</reference>
<dbReference type="STRING" id="522306.CAP2UW1_2921"/>
<proteinExistence type="predicted"/>
<sequence>MRNYKVRSAIRTQHLSTYWVSKTASGAFWGRLSGAENMLVGRWEANARAPRSFCVT</sequence>
<protein>
    <submittedName>
        <fullName evidence="1">Uncharacterized protein</fullName>
    </submittedName>
</protein>
<reference evidence="1" key="2">
    <citation type="submission" date="2009-09" db="EMBL/GenBank/DDBJ databases">
        <title>Complete sequence of chromosome of Candidatus Accumulibacter phosphatis clade IIA str. UW-1.</title>
        <authorList>
            <consortium name="US DOE Joint Genome Institute"/>
            <person name="Martin H.G."/>
            <person name="Ivanova N."/>
            <person name="Kunin V."/>
            <person name="Warnecke F."/>
            <person name="Barry K."/>
            <person name="He S."/>
            <person name="Salamov A."/>
            <person name="Szeto E."/>
            <person name="Dalin E."/>
            <person name="Pangilinan J.L."/>
            <person name="Lapidus A."/>
            <person name="Lowry S."/>
            <person name="Kyrpides N.C."/>
            <person name="McMahon K.D."/>
            <person name="Hugenholtz P."/>
        </authorList>
    </citation>
    <scope>NUCLEOTIDE SEQUENCE [LARGE SCALE GENOMIC DNA]</scope>
    <source>
        <strain evidence="1">UW-1</strain>
    </source>
</reference>
<name>C7RU36_ACCRE</name>
<dbReference type="KEGG" id="app:CAP2UW1_2921"/>
<dbReference type="AlphaFoldDB" id="C7RU36"/>
<evidence type="ECO:0000313" key="1">
    <source>
        <dbReference type="EMBL" id="ACV36200.1"/>
    </source>
</evidence>
<dbReference type="EMBL" id="CP001715">
    <property type="protein sequence ID" value="ACV36200.1"/>
    <property type="molecule type" value="Genomic_DNA"/>
</dbReference>